<reference evidence="1" key="2">
    <citation type="journal article" date="2015" name="Data Brief">
        <title>Shoot transcriptome of the giant reed, Arundo donax.</title>
        <authorList>
            <person name="Barrero R.A."/>
            <person name="Guerrero F.D."/>
            <person name="Moolhuijzen P."/>
            <person name="Goolsby J.A."/>
            <person name="Tidwell J."/>
            <person name="Bellgard S.E."/>
            <person name="Bellgard M.I."/>
        </authorList>
    </citation>
    <scope>NUCLEOTIDE SEQUENCE</scope>
    <source>
        <tissue evidence="1">Shoot tissue taken approximately 20 cm above the soil surface</tissue>
    </source>
</reference>
<evidence type="ECO:0000313" key="1">
    <source>
        <dbReference type="EMBL" id="JAE13958.1"/>
    </source>
</evidence>
<reference evidence="1" key="1">
    <citation type="submission" date="2014-09" db="EMBL/GenBank/DDBJ databases">
        <authorList>
            <person name="Magalhaes I.L.F."/>
            <person name="Oliveira U."/>
            <person name="Santos F.R."/>
            <person name="Vidigal T.H.D.A."/>
            <person name="Brescovit A.D."/>
            <person name="Santos A.J."/>
        </authorList>
    </citation>
    <scope>NUCLEOTIDE SEQUENCE</scope>
    <source>
        <tissue evidence="1">Shoot tissue taken approximately 20 cm above the soil surface</tissue>
    </source>
</reference>
<name>A0A0A9G020_ARUDO</name>
<protein>
    <submittedName>
        <fullName evidence="1">Uncharacterized protein</fullName>
    </submittedName>
</protein>
<dbReference type="AlphaFoldDB" id="A0A0A9G020"/>
<organism evidence="1">
    <name type="scientific">Arundo donax</name>
    <name type="common">Giant reed</name>
    <name type="synonym">Donax arundinaceus</name>
    <dbReference type="NCBI Taxonomy" id="35708"/>
    <lineage>
        <taxon>Eukaryota</taxon>
        <taxon>Viridiplantae</taxon>
        <taxon>Streptophyta</taxon>
        <taxon>Embryophyta</taxon>
        <taxon>Tracheophyta</taxon>
        <taxon>Spermatophyta</taxon>
        <taxon>Magnoliopsida</taxon>
        <taxon>Liliopsida</taxon>
        <taxon>Poales</taxon>
        <taxon>Poaceae</taxon>
        <taxon>PACMAD clade</taxon>
        <taxon>Arundinoideae</taxon>
        <taxon>Arundineae</taxon>
        <taxon>Arundo</taxon>
    </lineage>
</organism>
<sequence length="28" mass="3453">MHMKFRITEISECQVFCYCQSNPLCYDY</sequence>
<proteinExistence type="predicted"/>
<dbReference type="EMBL" id="GBRH01183938">
    <property type="protein sequence ID" value="JAE13958.1"/>
    <property type="molecule type" value="Transcribed_RNA"/>
</dbReference>
<accession>A0A0A9G020</accession>